<evidence type="ECO:0000256" key="5">
    <source>
        <dbReference type="ARBA" id="ARBA00023136"/>
    </source>
</evidence>
<keyword evidence="10" id="KW-1185">Reference proteome</keyword>
<sequence>MTSFRLRDPYFNHRHRRPIHALRICAAVAITYLIITLLPIPHGSWALVSTVMVMGNLPHIGGVLDKAKQRLLGTVLGVGWGVLATLVPDPPPGLLPAWLLLGIALATYITFGKRHAYGGLMFSISLLLVAGDGHQDLPLALWRGFDVLLGSCVGLTVTLVLLPQKATDVLRFLLAENLDTMARLYHAHTSATTASGPDTRELLKTTSGLLVKQRGLVDAIHSERRLKRRELDGLISLQRRMLSTIELLLESHWNTRSGHERIEAMTGLRETQHTLARVLGSLAYQVRTGHPIQVDNITFDLQRYADQAQGGRTEDGRLLFSPSGYLWLNRELARLTQALAADLGKLRRLPSRRLRRRAKRHTLITPAKEKRRP</sequence>
<feature type="transmembrane region" description="Helical" evidence="7">
    <location>
        <begin position="116"/>
        <end position="134"/>
    </location>
</feature>
<evidence type="ECO:0000256" key="2">
    <source>
        <dbReference type="ARBA" id="ARBA00022475"/>
    </source>
</evidence>
<dbReference type="RefSeq" id="WP_346063579.1">
    <property type="nucleotide sequence ID" value="NZ_BAAADR010000018.1"/>
</dbReference>
<evidence type="ECO:0000256" key="3">
    <source>
        <dbReference type="ARBA" id="ARBA00022692"/>
    </source>
</evidence>
<keyword evidence="2" id="KW-1003">Cell membrane</keyword>
<feature type="transmembrane region" description="Helical" evidence="7">
    <location>
        <begin position="46"/>
        <end position="64"/>
    </location>
</feature>
<comment type="similarity">
    <text evidence="6">Belongs to the YccS/YhfK family.</text>
</comment>
<feature type="transmembrane region" description="Helical" evidence="7">
    <location>
        <begin position="71"/>
        <end position="87"/>
    </location>
</feature>
<dbReference type="InterPro" id="IPR049453">
    <property type="entry name" value="Memb_transporter_dom"/>
</dbReference>
<keyword evidence="5 7" id="KW-0472">Membrane</keyword>
<protein>
    <submittedName>
        <fullName evidence="9">FUSC family protein</fullName>
    </submittedName>
</protein>
<keyword evidence="4 7" id="KW-1133">Transmembrane helix</keyword>
<evidence type="ECO:0000256" key="1">
    <source>
        <dbReference type="ARBA" id="ARBA00004651"/>
    </source>
</evidence>
<gene>
    <name evidence="9" type="ORF">ACFQH5_11190</name>
</gene>
<dbReference type="PANTHER" id="PTHR30509">
    <property type="entry name" value="P-HYDROXYBENZOIC ACID EFFLUX PUMP SUBUNIT-RELATED"/>
    <property type="match status" value="1"/>
</dbReference>
<evidence type="ECO:0000256" key="7">
    <source>
        <dbReference type="SAM" id="Phobius"/>
    </source>
</evidence>
<proteinExistence type="inferred from homology"/>
<evidence type="ECO:0000313" key="9">
    <source>
        <dbReference type="EMBL" id="MFC7090109.1"/>
    </source>
</evidence>
<accession>A0ABW2EVU7</accession>
<name>A0ABW2EVU7_9GAMM</name>
<comment type="subcellular location">
    <subcellularLocation>
        <location evidence="1">Cell membrane</location>
        <topology evidence="1">Multi-pass membrane protein</topology>
    </subcellularLocation>
</comment>
<feature type="transmembrane region" description="Helical" evidence="7">
    <location>
        <begin position="140"/>
        <end position="162"/>
    </location>
</feature>
<reference evidence="10" key="1">
    <citation type="journal article" date="2019" name="Int. J. Syst. Evol. Microbiol.">
        <title>The Global Catalogue of Microorganisms (GCM) 10K type strain sequencing project: providing services to taxonomists for standard genome sequencing and annotation.</title>
        <authorList>
            <consortium name="The Broad Institute Genomics Platform"/>
            <consortium name="The Broad Institute Genome Sequencing Center for Infectious Disease"/>
            <person name="Wu L."/>
            <person name="Ma J."/>
        </authorList>
    </citation>
    <scope>NUCLEOTIDE SEQUENCE [LARGE SCALE GENOMIC DNA]</scope>
    <source>
        <strain evidence="10">CGMCC 1.13666</strain>
    </source>
</reference>
<evidence type="ECO:0000256" key="6">
    <source>
        <dbReference type="ARBA" id="ARBA00043993"/>
    </source>
</evidence>
<dbReference type="Pfam" id="PF13515">
    <property type="entry name" value="FUSC_2"/>
    <property type="match status" value="1"/>
</dbReference>
<dbReference type="Proteomes" id="UP001596411">
    <property type="component" value="Unassembled WGS sequence"/>
</dbReference>
<organism evidence="9 10">
    <name type="scientific">Halomonas salifodinae</name>
    <dbReference type="NCBI Taxonomy" id="438745"/>
    <lineage>
        <taxon>Bacteria</taxon>
        <taxon>Pseudomonadati</taxon>
        <taxon>Pseudomonadota</taxon>
        <taxon>Gammaproteobacteria</taxon>
        <taxon>Oceanospirillales</taxon>
        <taxon>Halomonadaceae</taxon>
        <taxon>Halomonas</taxon>
    </lineage>
</organism>
<dbReference type="EMBL" id="JBHSZP010000018">
    <property type="protein sequence ID" value="MFC7090109.1"/>
    <property type="molecule type" value="Genomic_DNA"/>
</dbReference>
<comment type="caution">
    <text evidence="9">The sequence shown here is derived from an EMBL/GenBank/DDBJ whole genome shotgun (WGS) entry which is preliminary data.</text>
</comment>
<keyword evidence="3 7" id="KW-0812">Transmembrane</keyword>
<feature type="transmembrane region" description="Helical" evidence="7">
    <location>
        <begin position="21"/>
        <end position="40"/>
    </location>
</feature>
<dbReference type="PANTHER" id="PTHR30509:SF9">
    <property type="entry name" value="MULTIDRUG RESISTANCE PROTEIN MDTO"/>
    <property type="match status" value="1"/>
</dbReference>
<evidence type="ECO:0000313" key="10">
    <source>
        <dbReference type="Proteomes" id="UP001596411"/>
    </source>
</evidence>
<evidence type="ECO:0000256" key="4">
    <source>
        <dbReference type="ARBA" id="ARBA00022989"/>
    </source>
</evidence>
<evidence type="ECO:0000259" key="8">
    <source>
        <dbReference type="Pfam" id="PF13515"/>
    </source>
</evidence>
<feature type="transmembrane region" description="Helical" evidence="7">
    <location>
        <begin position="93"/>
        <end position="111"/>
    </location>
</feature>
<feature type="domain" description="Integral membrane bound transporter" evidence="8">
    <location>
        <begin position="31"/>
        <end position="157"/>
    </location>
</feature>